<sequence length="279" mass="30344">MPAVRTQRLAPKPIAAAGPGIQPAMAQQINQPAATHQPANNNAYRAWLGHCRGLRSRNRRLEVFGREMMYIEEVEQLLHRGSARTRRKIPLVDDQMELNDWISLQQALRAQEVQRTAASLESADASGLPMGMPMPLPQGSESLPTRSNGIQHPFFYDSYLQGAALGVQPPSPHYQETFRSIPQVPVGIPQHADFLQKQGSGYQNTPLQGLPAPMTGSQLPFGIGQSAEGLLVGNQQFNTALYSPGPTLLLLLLLLPGAVDCLKTSSPSSSTLLELLCLL</sequence>
<evidence type="ECO:0000313" key="1">
    <source>
        <dbReference type="EMBL" id="KAF3046004.1"/>
    </source>
</evidence>
<reference evidence="1" key="1">
    <citation type="submission" date="2019-04" db="EMBL/GenBank/DDBJ databases">
        <title>Sequencing of skin fungus with MAO and IRED activity.</title>
        <authorList>
            <person name="Marsaioli A.J."/>
            <person name="Bonatto J.M.C."/>
            <person name="Reis Junior O."/>
        </authorList>
    </citation>
    <scope>NUCLEOTIDE SEQUENCE</scope>
    <source>
        <strain evidence="1">28M1</strain>
    </source>
</reference>
<proteinExistence type="predicted"/>
<dbReference type="AlphaFoldDB" id="A0A9P4WYW5"/>
<comment type="caution">
    <text evidence="1">The sequence shown here is derived from an EMBL/GenBank/DDBJ whole genome shotgun (WGS) entry which is preliminary data.</text>
</comment>
<dbReference type="Proteomes" id="UP000758155">
    <property type="component" value="Unassembled WGS sequence"/>
</dbReference>
<evidence type="ECO:0000313" key="2">
    <source>
        <dbReference type="Proteomes" id="UP000758155"/>
    </source>
</evidence>
<gene>
    <name evidence="1" type="ORF">E8E12_010152</name>
</gene>
<dbReference type="EMBL" id="SWKV01000005">
    <property type="protein sequence ID" value="KAF3046004.1"/>
    <property type="molecule type" value="Genomic_DNA"/>
</dbReference>
<accession>A0A9P4WYW5</accession>
<organism evidence="1 2">
    <name type="scientific">Didymella heteroderae</name>
    <dbReference type="NCBI Taxonomy" id="1769908"/>
    <lineage>
        <taxon>Eukaryota</taxon>
        <taxon>Fungi</taxon>
        <taxon>Dikarya</taxon>
        <taxon>Ascomycota</taxon>
        <taxon>Pezizomycotina</taxon>
        <taxon>Dothideomycetes</taxon>
        <taxon>Pleosporomycetidae</taxon>
        <taxon>Pleosporales</taxon>
        <taxon>Pleosporineae</taxon>
        <taxon>Didymellaceae</taxon>
        <taxon>Didymella</taxon>
    </lineage>
</organism>
<keyword evidence="2" id="KW-1185">Reference proteome</keyword>
<protein>
    <submittedName>
        <fullName evidence="1">Uncharacterized protein</fullName>
    </submittedName>
</protein>
<name>A0A9P4WYW5_9PLEO</name>
<dbReference type="OrthoDB" id="10393206at2759"/>